<keyword evidence="1" id="KW-0966">Cell projection</keyword>
<dbReference type="Proteomes" id="UP000006427">
    <property type="component" value="Unassembled WGS sequence"/>
</dbReference>
<dbReference type="PRINTS" id="PR00950">
    <property type="entry name" value="TYPE3IMSPROT"/>
</dbReference>
<keyword evidence="1" id="KW-0282">Flagellum</keyword>
<dbReference type="AlphaFoldDB" id="D2Z3P2"/>
<evidence type="ECO:0000313" key="2">
    <source>
        <dbReference type="Proteomes" id="UP000006427"/>
    </source>
</evidence>
<dbReference type="STRING" id="469381.Dpep_0316"/>
<dbReference type="eggNOG" id="COG2257">
    <property type="taxonomic scope" value="Bacteria"/>
</dbReference>
<name>D2Z3P2_9BACT</name>
<dbReference type="GO" id="GO:0009306">
    <property type="term" value="P:protein secretion"/>
    <property type="evidence" value="ECO:0007669"/>
    <property type="project" value="InterPro"/>
</dbReference>
<reference evidence="1 2" key="1">
    <citation type="journal article" date="2010" name="Stand. Genomic Sci.">
        <title>Permanent draft genome sequence of Dethiosulfovibrio peptidovorans type strain (SEBR 4207).</title>
        <authorList>
            <person name="Labutti K."/>
            <person name="Mayilraj S."/>
            <person name="Clum A."/>
            <person name="Lucas S."/>
            <person name="Glavina Del Rio T."/>
            <person name="Nolan M."/>
            <person name="Tice H."/>
            <person name="Cheng J.F."/>
            <person name="Pitluck S."/>
            <person name="Liolios K."/>
            <person name="Ivanova N."/>
            <person name="Mavromatis K."/>
            <person name="Mikhailova N."/>
            <person name="Pati A."/>
            <person name="Goodwin L."/>
            <person name="Chen A."/>
            <person name="Palaniappan K."/>
            <person name="Land M."/>
            <person name="Hauser L."/>
            <person name="Chang Y.J."/>
            <person name="Jeffries C.D."/>
            <person name="Rohde M."/>
            <person name="Spring S."/>
            <person name="Goker M."/>
            <person name="Woyke T."/>
            <person name="Bristow J."/>
            <person name="Eisen J.A."/>
            <person name="Markowitz V."/>
            <person name="Hugenholtz P."/>
            <person name="Kyrpides N.C."/>
            <person name="Klenk H.P."/>
            <person name="Lapidus A."/>
        </authorList>
    </citation>
    <scope>NUCLEOTIDE SEQUENCE [LARGE SCALE GENOMIC DNA]</scope>
    <source>
        <strain evidence="1 2">DSM 11002</strain>
    </source>
</reference>
<dbReference type="GO" id="GO:0005886">
    <property type="term" value="C:plasma membrane"/>
    <property type="evidence" value="ECO:0007669"/>
    <property type="project" value="TreeGrafter"/>
</dbReference>
<keyword evidence="1" id="KW-0969">Cilium</keyword>
<comment type="caution">
    <text evidence="1">The sequence shown here is derived from an EMBL/GenBank/DDBJ whole genome shotgun (WGS) entry which is preliminary data.</text>
</comment>
<dbReference type="RefSeq" id="WP_005659013.1">
    <property type="nucleotide sequence ID" value="NZ_ABTR02000001.1"/>
</dbReference>
<dbReference type="Pfam" id="PF01312">
    <property type="entry name" value="Bac_export_2"/>
    <property type="match status" value="1"/>
</dbReference>
<organism evidence="1 2">
    <name type="scientific">Dethiosulfovibrio peptidovorans DSM 11002</name>
    <dbReference type="NCBI Taxonomy" id="469381"/>
    <lineage>
        <taxon>Bacteria</taxon>
        <taxon>Thermotogati</taxon>
        <taxon>Synergistota</taxon>
        <taxon>Synergistia</taxon>
        <taxon>Synergistales</taxon>
        <taxon>Dethiosulfovibrionaceae</taxon>
        <taxon>Dethiosulfovibrio</taxon>
    </lineage>
</organism>
<dbReference type="SUPFAM" id="SSF160544">
    <property type="entry name" value="EscU C-terminal domain-like"/>
    <property type="match status" value="1"/>
</dbReference>
<evidence type="ECO:0000313" key="1">
    <source>
        <dbReference type="EMBL" id="EFC90348.1"/>
    </source>
</evidence>
<proteinExistence type="predicted"/>
<dbReference type="PANTHER" id="PTHR30531">
    <property type="entry name" value="FLAGELLAR BIOSYNTHETIC PROTEIN FLHB"/>
    <property type="match status" value="1"/>
</dbReference>
<sequence length="91" mass="9909">MNDGDKGRFKAAALKYDREEREAPHLVASGSGRIAERIVEVAREAEVPIVEDAALVSALLALDIGEEIPLDLYEAVARVLAFIYKVDVGSR</sequence>
<dbReference type="InterPro" id="IPR029025">
    <property type="entry name" value="T3SS_substrate_exporter_C"/>
</dbReference>
<dbReference type="PaxDb" id="469381-Dpep_0316"/>
<dbReference type="Gene3D" id="3.40.1690.10">
    <property type="entry name" value="secretion proteins EscU"/>
    <property type="match status" value="1"/>
</dbReference>
<dbReference type="EMBL" id="ABTR02000001">
    <property type="protein sequence ID" value="EFC90348.1"/>
    <property type="molecule type" value="Genomic_DNA"/>
</dbReference>
<keyword evidence="2" id="KW-1185">Reference proteome</keyword>
<protein>
    <submittedName>
        <fullName evidence="1">Flagellar biosynthesis</fullName>
    </submittedName>
</protein>
<accession>D2Z3P2</accession>
<dbReference type="OrthoDB" id="9810419at2"/>
<gene>
    <name evidence="1" type="ORF">Dpep_0316</name>
</gene>
<dbReference type="PANTHER" id="PTHR30531:SF12">
    <property type="entry name" value="FLAGELLAR BIOSYNTHETIC PROTEIN FLHB"/>
    <property type="match status" value="1"/>
</dbReference>
<dbReference type="InterPro" id="IPR006135">
    <property type="entry name" value="T3SS_substrate_exporter"/>
</dbReference>